<dbReference type="AlphaFoldDB" id="A0A016UXP3"/>
<accession>A0A016UXP3</accession>
<evidence type="ECO:0000313" key="2">
    <source>
        <dbReference type="Proteomes" id="UP000024635"/>
    </source>
</evidence>
<proteinExistence type="predicted"/>
<keyword evidence="2" id="KW-1185">Reference proteome</keyword>
<organism evidence="1 2">
    <name type="scientific">Ancylostoma ceylanicum</name>
    <dbReference type="NCBI Taxonomy" id="53326"/>
    <lineage>
        <taxon>Eukaryota</taxon>
        <taxon>Metazoa</taxon>
        <taxon>Ecdysozoa</taxon>
        <taxon>Nematoda</taxon>
        <taxon>Chromadorea</taxon>
        <taxon>Rhabditida</taxon>
        <taxon>Rhabditina</taxon>
        <taxon>Rhabditomorpha</taxon>
        <taxon>Strongyloidea</taxon>
        <taxon>Ancylostomatidae</taxon>
        <taxon>Ancylostomatinae</taxon>
        <taxon>Ancylostoma</taxon>
    </lineage>
</organism>
<protein>
    <submittedName>
        <fullName evidence="1">Uncharacterized protein</fullName>
    </submittedName>
</protein>
<sequence length="67" mass="7192">MMVTCVKSTSTQATVWRRSRSESEVTRCPCGLLGGVERTLLLPGSAQTSGEFVLATTPSNWLVGSYP</sequence>
<evidence type="ECO:0000313" key="1">
    <source>
        <dbReference type="EMBL" id="EYC19791.1"/>
    </source>
</evidence>
<comment type="caution">
    <text evidence="1">The sequence shown here is derived from an EMBL/GenBank/DDBJ whole genome shotgun (WGS) entry which is preliminary data.</text>
</comment>
<dbReference type="Proteomes" id="UP000024635">
    <property type="component" value="Unassembled WGS sequence"/>
</dbReference>
<reference evidence="2" key="1">
    <citation type="journal article" date="2015" name="Nat. Genet.">
        <title>The genome and transcriptome of the zoonotic hookworm Ancylostoma ceylanicum identify infection-specific gene families.</title>
        <authorList>
            <person name="Schwarz E.M."/>
            <person name="Hu Y."/>
            <person name="Antoshechkin I."/>
            <person name="Miller M.M."/>
            <person name="Sternberg P.W."/>
            <person name="Aroian R.V."/>
        </authorList>
    </citation>
    <scope>NUCLEOTIDE SEQUENCE</scope>
    <source>
        <strain evidence="2">HY135</strain>
    </source>
</reference>
<gene>
    <name evidence="1" type="primary">Acey_s0023.g721</name>
    <name evidence="1" type="ORF">Y032_0023g721</name>
</gene>
<name>A0A016UXP3_9BILA</name>
<dbReference type="EMBL" id="JARK01001359">
    <property type="protein sequence ID" value="EYC19791.1"/>
    <property type="molecule type" value="Genomic_DNA"/>
</dbReference>